<reference evidence="2" key="1">
    <citation type="journal article" date="2022" name="Int. J. Syst. Evol. Microbiol.">
        <title>Pseudomonas aegrilactucae sp. nov. and Pseudomonas morbosilactucae sp. nov., pathogens causing bacterial rot of lettuce in Japan.</title>
        <authorList>
            <person name="Sawada H."/>
            <person name="Fujikawa T."/>
            <person name="Satou M."/>
        </authorList>
    </citation>
    <scope>NUCLEOTIDE SEQUENCE</scope>
    <source>
        <strain evidence="2">0166_1</strain>
    </source>
</reference>
<dbReference type="KEGG" id="sbae:DSM104329_00829"/>
<evidence type="ECO:0000313" key="2">
    <source>
        <dbReference type="EMBL" id="UGS34451.1"/>
    </source>
</evidence>
<evidence type="ECO:0008006" key="4">
    <source>
        <dbReference type="Google" id="ProtNLM"/>
    </source>
</evidence>
<dbReference type="InterPro" id="IPR043504">
    <property type="entry name" value="Peptidase_S1_PA_chymotrypsin"/>
</dbReference>
<organism evidence="2 3">
    <name type="scientific">Capillimicrobium parvum</name>
    <dbReference type="NCBI Taxonomy" id="2884022"/>
    <lineage>
        <taxon>Bacteria</taxon>
        <taxon>Bacillati</taxon>
        <taxon>Actinomycetota</taxon>
        <taxon>Thermoleophilia</taxon>
        <taxon>Solirubrobacterales</taxon>
        <taxon>Capillimicrobiaceae</taxon>
        <taxon>Capillimicrobium</taxon>
    </lineage>
</organism>
<keyword evidence="3" id="KW-1185">Reference proteome</keyword>
<keyword evidence="1" id="KW-0732">Signal</keyword>
<evidence type="ECO:0000313" key="3">
    <source>
        <dbReference type="Proteomes" id="UP001162834"/>
    </source>
</evidence>
<evidence type="ECO:0000256" key="1">
    <source>
        <dbReference type="SAM" id="SignalP"/>
    </source>
</evidence>
<dbReference type="InterPro" id="IPR009003">
    <property type="entry name" value="Peptidase_S1_PA"/>
</dbReference>
<sequence>MQELFHHRTQEENHVKMRMRAAIVAAAGVAALAASAPAFAWAPAATAPVHPGVQTDTEGAQCTANFIFQDAGNTYIGQAAHCSGTGAATETDGCDSASLPLGTKVTIGGASRPGTLVYNSWLAMQSGGDADADTCAYNDFALVRIDPADVAKVNPSIPFWGGPTGLDTAGTQAGDKVLSYGNSSLRAGITQLSPKEGASLGDDAGGWTHTVYTVTPGIPGDSGSAFMDGTGKALGVLSTVAIAPLPASNGVGDLAKEIAYANGKGGQSIHLVNGTEPFTGPLMPL</sequence>
<gene>
    <name evidence="2" type="ORF">DSM104329_00829</name>
</gene>
<name>A0A9E6XU58_9ACTN</name>
<feature type="signal peptide" evidence="1">
    <location>
        <begin position="1"/>
        <end position="40"/>
    </location>
</feature>
<dbReference type="Gene3D" id="2.40.10.10">
    <property type="entry name" value="Trypsin-like serine proteases"/>
    <property type="match status" value="1"/>
</dbReference>
<feature type="chain" id="PRO_5039284499" description="Serine protease" evidence="1">
    <location>
        <begin position="41"/>
        <end position="285"/>
    </location>
</feature>
<dbReference type="SUPFAM" id="SSF50494">
    <property type="entry name" value="Trypsin-like serine proteases"/>
    <property type="match status" value="1"/>
</dbReference>
<dbReference type="Proteomes" id="UP001162834">
    <property type="component" value="Chromosome"/>
</dbReference>
<dbReference type="AlphaFoldDB" id="A0A9E6XU58"/>
<accession>A0A9E6XU58</accession>
<dbReference type="EMBL" id="CP087164">
    <property type="protein sequence ID" value="UGS34451.1"/>
    <property type="molecule type" value="Genomic_DNA"/>
</dbReference>
<protein>
    <recommendedName>
        <fullName evidence="4">Serine protease</fullName>
    </recommendedName>
</protein>
<proteinExistence type="predicted"/>